<dbReference type="PANTHER" id="PTHR43410:SF1">
    <property type="entry name" value="NITRIC OXIDE SYNTHASE"/>
    <property type="match status" value="1"/>
</dbReference>
<evidence type="ECO:0000256" key="1">
    <source>
        <dbReference type="ARBA" id="ARBA00001970"/>
    </source>
</evidence>
<evidence type="ECO:0000259" key="14">
    <source>
        <dbReference type="PROSITE" id="PS50902"/>
    </source>
</evidence>
<dbReference type="GO" id="GO:0006809">
    <property type="term" value="P:nitric oxide biosynthetic process"/>
    <property type="evidence" value="ECO:0007669"/>
    <property type="project" value="InterPro"/>
</dbReference>
<dbReference type="Gene3D" id="3.40.50.80">
    <property type="entry name" value="Nucleotide-binding domain of ferredoxin-NADP reductase (FNR) module"/>
    <property type="match status" value="1"/>
</dbReference>
<dbReference type="Gene3D" id="3.90.1230.10">
    <property type="entry name" value="Nitric Oxide Synthase, Chain A, domain 3"/>
    <property type="match status" value="1"/>
</dbReference>
<dbReference type="InterPro" id="IPR050607">
    <property type="entry name" value="NOS"/>
</dbReference>
<dbReference type="Pfam" id="PF00667">
    <property type="entry name" value="FAD_binding_1"/>
    <property type="match status" value="1"/>
</dbReference>
<keyword evidence="6 12" id="KW-0479">Metal-binding</keyword>
<dbReference type="Proteomes" id="UP001208570">
    <property type="component" value="Unassembled WGS sequence"/>
</dbReference>
<keyword evidence="4" id="KW-0285">Flavoprotein</keyword>
<keyword evidence="7 12" id="KW-0274">FAD</keyword>
<dbReference type="InterPro" id="IPR036119">
    <property type="entry name" value="NOS_N_sf"/>
</dbReference>
<dbReference type="GO" id="GO:0050661">
    <property type="term" value="F:NADP binding"/>
    <property type="evidence" value="ECO:0007669"/>
    <property type="project" value="InterPro"/>
</dbReference>
<keyword evidence="17" id="KW-1185">Reference proteome</keyword>
<gene>
    <name evidence="16" type="ORF">LSH36_12g26014</name>
</gene>
<dbReference type="PROSITE" id="PS51384">
    <property type="entry name" value="FAD_FR"/>
    <property type="match status" value="1"/>
</dbReference>
<evidence type="ECO:0000313" key="17">
    <source>
        <dbReference type="Proteomes" id="UP001208570"/>
    </source>
</evidence>
<dbReference type="InterPro" id="IPR044944">
    <property type="entry name" value="NOS_dom_3"/>
</dbReference>
<dbReference type="InterPro" id="IPR044943">
    <property type="entry name" value="NOS_dom_1"/>
</dbReference>
<keyword evidence="3 12" id="KW-0349">Heme</keyword>
<evidence type="ECO:0000256" key="4">
    <source>
        <dbReference type="ARBA" id="ARBA00022630"/>
    </source>
</evidence>
<dbReference type="PRINTS" id="PR00369">
    <property type="entry name" value="FLAVODOXIN"/>
</dbReference>
<evidence type="ECO:0000256" key="3">
    <source>
        <dbReference type="ARBA" id="ARBA00022617"/>
    </source>
</evidence>
<evidence type="ECO:0000256" key="11">
    <source>
        <dbReference type="ARBA" id="ARBA00023004"/>
    </source>
</evidence>
<dbReference type="Gene3D" id="1.20.990.10">
    <property type="entry name" value="NADPH-cytochrome p450 Reductase, Chain A, domain 3"/>
    <property type="match status" value="1"/>
</dbReference>
<dbReference type="GO" id="GO:0005516">
    <property type="term" value="F:calmodulin binding"/>
    <property type="evidence" value="ECO:0007669"/>
    <property type="project" value="UniProtKB-KW"/>
</dbReference>
<sequence>MSNLEKPIRPFAVHNLLQDETKSDRLCPRSVGDYRDAVICQKPPLGVTRFPSSGRIVAGLAALLSSPHSNADDAKRPADSAEHKARLKEVIDSIQTTGSYDLTYDELCFGSKLAWRNAARCIGRIQWRNLRVIDARDARTPSDMFEYLKEHISYATNGGNIRSCITVFPQRTEERLDYRVWNTELINYAGYRQPDGTILGDPMNLKLTEVCEQLGWRGRRTPHDVLPLVVQARGNPPEFFEIPKELALQIPLKHPKYDWFAEMGIQWFAMPAVSYMLFDCGGILFPASPFNGWYMSSEIAARDLTDSNRYSITKTVARKLGLDTSQNVNLWKDKVLLEITTAVLHSYSETGVTIVDHHTASEQFMSHLETEYKLRGGCPADWVWIVPPMSSSLTPVFHMEMINYKLKPSYEYQPAAWTSWAKFHETREKRVMTLATLAKITGSRRLTTLIGYDLDRSTIRLAVSLMMKVLEKRVKCTILYATETGKSRSFANKMAAMARQAFNVKVSFTLSGEMRTNQNGERFMGHVDSVGRVGTEMERFLAVNGYQPMKSPLMLCLPAATRKIHFRIYALDEYDLSWLPDEELVLLIASTFGNGDPPANGVSFYQTLKGTGLNINNNNNINNNKFSLRHIKYSVFALGSSSYETFCAFGADLDKTFSTLGGKRLYPMARGDELGGQEESFSKWSKDVLKVSCNAFSVVGSDIQARLDGMLGSLSTDTKWIANSYRYMAFTRDKKSPDEIRKGLEHIHQRKVSKVTLKERIQLQHTNSPNKTYLLALSTFNDNTLQYTPGDHLAIYPVNDSILVEKILSKIRSPPECDVPVQLESRSRKGQSDWTVDSRLPLATSLRTALTYYLDITSAPRRPLLAQLARLCQDKEGRSFLQKLAEDEATYNQWKNTTTPTLFDVLEKVPSLKLAPSFILSQLPTVKARYYSVSSSTQLYPGEVHLTISLIINDNNSGSMKYGLCSNWLNNIEPGNTINCFVRKVNTFSLPDDVNTPVIMVGNGCGIAPFRSFWQQRYADYKRGQNALGPMYLFYGCQHPDKNNLHHEERSRMVKTGIITKEYTAFSRLNKNKVYVQDLLRKYGGEIRRQLIDLSGHIYICGFSSMAEGVQDTIIKILKKECRLTETKAIEMLDKLKTSGRWHEDIFNSGEKKTITTNKRCHFRLAVGLTSVSPP</sequence>
<dbReference type="InterPro" id="IPR017927">
    <property type="entry name" value="FAD-bd_FR_type"/>
</dbReference>
<evidence type="ECO:0000256" key="8">
    <source>
        <dbReference type="ARBA" id="ARBA00022857"/>
    </source>
</evidence>
<dbReference type="Gene3D" id="3.90.440.10">
    <property type="entry name" value="Nitric Oxide Synthase,Heme Domain,Chain A domain 2"/>
    <property type="match status" value="1"/>
</dbReference>
<dbReference type="AlphaFoldDB" id="A0AAD9KES3"/>
<reference evidence="16" key="1">
    <citation type="journal article" date="2023" name="Mol. Biol. Evol.">
        <title>Third-Generation Sequencing Reveals the Adaptive Role of the Epigenome in Three Deep-Sea Polychaetes.</title>
        <authorList>
            <person name="Perez M."/>
            <person name="Aroh O."/>
            <person name="Sun Y."/>
            <person name="Lan Y."/>
            <person name="Juniper S.K."/>
            <person name="Young C.R."/>
            <person name="Angers B."/>
            <person name="Qian P.Y."/>
        </authorList>
    </citation>
    <scope>NUCLEOTIDE SEQUENCE</scope>
    <source>
        <strain evidence="16">P08H-3</strain>
    </source>
</reference>
<dbReference type="InterPro" id="IPR029039">
    <property type="entry name" value="Flavoprotein-like_sf"/>
</dbReference>
<evidence type="ECO:0000256" key="2">
    <source>
        <dbReference type="ARBA" id="ARBA00006267"/>
    </source>
</evidence>
<evidence type="ECO:0000259" key="15">
    <source>
        <dbReference type="PROSITE" id="PS51384"/>
    </source>
</evidence>
<comment type="similarity">
    <text evidence="2 12">Belongs to the NOS family.</text>
</comment>
<dbReference type="InterPro" id="IPR001094">
    <property type="entry name" value="Flavdoxin-like"/>
</dbReference>
<keyword evidence="11 12" id="KW-0408">Iron</keyword>
<comment type="cofactor">
    <cofactor evidence="1 12">
        <name>heme b</name>
        <dbReference type="ChEBI" id="CHEBI:60344"/>
    </cofactor>
</comment>
<dbReference type="InterPro" id="IPR023173">
    <property type="entry name" value="NADPH_Cyt_P450_Rdtase_alpha"/>
</dbReference>
<dbReference type="SUPFAM" id="SSF56512">
    <property type="entry name" value="Nitric oxide (NO) synthase oxygenase domain"/>
    <property type="match status" value="1"/>
</dbReference>
<comment type="caution">
    <text evidence="16">The sequence shown here is derived from an EMBL/GenBank/DDBJ whole genome shotgun (WGS) entry which is preliminary data.</text>
</comment>
<evidence type="ECO:0000313" key="16">
    <source>
        <dbReference type="EMBL" id="KAK2169168.1"/>
    </source>
</evidence>
<evidence type="ECO:0000256" key="5">
    <source>
        <dbReference type="ARBA" id="ARBA00022643"/>
    </source>
</evidence>
<dbReference type="PIRSF" id="PIRSF000333">
    <property type="entry name" value="NOS"/>
    <property type="match status" value="1"/>
</dbReference>
<dbReference type="GO" id="GO:0020037">
    <property type="term" value="F:heme binding"/>
    <property type="evidence" value="ECO:0007669"/>
    <property type="project" value="InterPro"/>
</dbReference>
<comment type="cofactor">
    <cofactor evidence="12">
        <name>FAD</name>
        <dbReference type="ChEBI" id="CHEBI:57692"/>
    </cofactor>
    <text evidence="12">Binds 1 FAD.</text>
</comment>
<dbReference type="InterPro" id="IPR004030">
    <property type="entry name" value="NOS_N"/>
</dbReference>
<protein>
    <recommendedName>
        <fullName evidence="12">Nitric oxide synthase</fullName>
        <ecNumber evidence="12">1.14.13.39</ecNumber>
    </recommendedName>
</protein>
<dbReference type="InterPro" id="IPR044940">
    <property type="entry name" value="NOS_dom_2"/>
</dbReference>
<dbReference type="InterPro" id="IPR001709">
    <property type="entry name" value="Flavoprot_Pyr_Nucl_cyt_Rdtase"/>
</dbReference>
<dbReference type="GO" id="GO:0010181">
    <property type="term" value="F:FMN binding"/>
    <property type="evidence" value="ECO:0007669"/>
    <property type="project" value="InterPro"/>
</dbReference>
<keyword evidence="8 12" id="KW-0521">NADP</keyword>
<dbReference type="InterPro" id="IPR003097">
    <property type="entry name" value="CysJ-like_FAD-binding"/>
</dbReference>
<feature type="domain" description="Flavodoxin-like" evidence="14">
    <location>
        <begin position="476"/>
        <end position="689"/>
    </location>
</feature>
<evidence type="ECO:0000256" key="12">
    <source>
        <dbReference type="PIRNR" id="PIRNR000333"/>
    </source>
</evidence>
<dbReference type="InterPro" id="IPR008254">
    <property type="entry name" value="Flavodoxin/NO_synth"/>
</dbReference>
<comment type="function">
    <text evidence="12">Produces nitric oxide (NO) which is a messenger molecule with diverse functions.</text>
</comment>
<evidence type="ECO:0000256" key="7">
    <source>
        <dbReference type="ARBA" id="ARBA00022827"/>
    </source>
</evidence>
<dbReference type="Gene3D" id="3.40.50.360">
    <property type="match status" value="1"/>
</dbReference>
<dbReference type="Gene3D" id="2.40.30.10">
    <property type="entry name" value="Translation factors"/>
    <property type="match status" value="1"/>
</dbReference>
<dbReference type="SUPFAM" id="SSF63380">
    <property type="entry name" value="Riboflavin synthase domain-like"/>
    <property type="match status" value="1"/>
</dbReference>
<dbReference type="FunFam" id="1.20.990.10:FF:000002">
    <property type="entry name" value="Nitric oxide synthase"/>
    <property type="match status" value="1"/>
</dbReference>
<dbReference type="EMBL" id="JAODUP010000012">
    <property type="protein sequence ID" value="KAK2169168.1"/>
    <property type="molecule type" value="Genomic_DNA"/>
</dbReference>
<accession>A0AAD9KES3</accession>
<keyword evidence="9 12" id="KW-0112">Calmodulin-binding</keyword>
<comment type="cofactor">
    <cofactor evidence="12">
        <name>FMN</name>
        <dbReference type="ChEBI" id="CHEBI:58210"/>
    </cofactor>
    <text evidence="12">Binds 1 FMN.</text>
</comment>
<keyword evidence="5 12" id="KW-0288">FMN</keyword>
<dbReference type="GO" id="GO:0004517">
    <property type="term" value="F:nitric-oxide synthase activity"/>
    <property type="evidence" value="ECO:0007669"/>
    <property type="project" value="UniProtKB-EC"/>
</dbReference>
<comment type="catalytic activity">
    <reaction evidence="12">
        <text>2 L-arginine + 3 NADPH + 4 O2 + H(+) = 2 L-citrulline + 2 nitric oxide + 3 NADP(+) + 4 H2O</text>
        <dbReference type="Rhea" id="RHEA:19897"/>
        <dbReference type="ChEBI" id="CHEBI:15377"/>
        <dbReference type="ChEBI" id="CHEBI:15378"/>
        <dbReference type="ChEBI" id="CHEBI:15379"/>
        <dbReference type="ChEBI" id="CHEBI:16480"/>
        <dbReference type="ChEBI" id="CHEBI:32682"/>
        <dbReference type="ChEBI" id="CHEBI:57743"/>
        <dbReference type="ChEBI" id="CHEBI:57783"/>
        <dbReference type="ChEBI" id="CHEBI:58349"/>
        <dbReference type="EC" id="1.14.13.39"/>
    </reaction>
</comment>
<feature type="domain" description="FAD-binding FR-type" evidence="15">
    <location>
        <begin position="750"/>
        <end position="991"/>
    </location>
</feature>
<dbReference type="PANTHER" id="PTHR43410">
    <property type="entry name" value="NITRIC OXIDE SYNTHASE OXYGENASE"/>
    <property type="match status" value="1"/>
</dbReference>
<evidence type="ECO:0000256" key="10">
    <source>
        <dbReference type="ARBA" id="ARBA00023002"/>
    </source>
</evidence>
<keyword evidence="10 12" id="KW-0560">Oxidoreductase</keyword>
<dbReference type="SUPFAM" id="SSF52343">
    <property type="entry name" value="Ferredoxin reductase-like, C-terminal NADP-linked domain"/>
    <property type="match status" value="1"/>
</dbReference>
<dbReference type="EC" id="1.14.13.39" evidence="12"/>
<evidence type="ECO:0000256" key="6">
    <source>
        <dbReference type="ARBA" id="ARBA00022723"/>
    </source>
</evidence>
<proteinExistence type="inferred from homology"/>
<dbReference type="Pfam" id="PF00175">
    <property type="entry name" value="NAD_binding_1"/>
    <property type="match status" value="1"/>
</dbReference>
<dbReference type="PROSITE" id="PS60001">
    <property type="entry name" value="NOS"/>
    <property type="match status" value="1"/>
</dbReference>
<dbReference type="SUPFAM" id="SSF52218">
    <property type="entry name" value="Flavoproteins"/>
    <property type="match status" value="1"/>
</dbReference>
<dbReference type="InterPro" id="IPR001433">
    <property type="entry name" value="OxRdtase_FAD/NAD-bd"/>
</dbReference>
<dbReference type="GO" id="GO:0050660">
    <property type="term" value="F:flavin adenine dinucleotide binding"/>
    <property type="evidence" value="ECO:0007669"/>
    <property type="project" value="InterPro"/>
</dbReference>
<dbReference type="InterPro" id="IPR039261">
    <property type="entry name" value="FNR_nucleotide-bd"/>
</dbReference>
<dbReference type="Gene3D" id="3.90.340.10">
    <property type="entry name" value="Nitric Oxide Synthase, Chain A, domain 1"/>
    <property type="match status" value="1"/>
</dbReference>
<evidence type="ECO:0000256" key="13">
    <source>
        <dbReference type="PIRSR" id="PIRSR000333-1"/>
    </source>
</evidence>
<dbReference type="Pfam" id="PF02898">
    <property type="entry name" value="NO_synthase"/>
    <property type="match status" value="1"/>
</dbReference>
<dbReference type="InterPro" id="IPR017938">
    <property type="entry name" value="Riboflavin_synthase-like_b-brl"/>
</dbReference>
<dbReference type="PROSITE" id="PS50902">
    <property type="entry name" value="FLAVODOXIN_LIKE"/>
    <property type="match status" value="1"/>
</dbReference>
<evidence type="ECO:0000256" key="9">
    <source>
        <dbReference type="ARBA" id="ARBA00022860"/>
    </source>
</evidence>
<dbReference type="Pfam" id="PF00258">
    <property type="entry name" value="Flavodoxin_1"/>
    <property type="match status" value="1"/>
</dbReference>
<feature type="binding site" description="axial binding residue" evidence="13">
    <location>
        <position position="121"/>
    </location>
    <ligand>
        <name>heme b</name>
        <dbReference type="ChEBI" id="CHEBI:60344"/>
    </ligand>
    <ligandPart>
        <name>Fe</name>
        <dbReference type="ChEBI" id="CHEBI:18248"/>
    </ligandPart>
</feature>
<dbReference type="PRINTS" id="PR00371">
    <property type="entry name" value="FPNCR"/>
</dbReference>
<name>A0AAD9KES3_9ANNE</name>
<dbReference type="InterPro" id="IPR012144">
    <property type="entry name" value="NOS_euk"/>
</dbReference>
<dbReference type="GO" id="GO:0046872">
    <property type="term" value="F:metal ion binding"/>
    <property type="evidence" value="ECO:0007669"/>
    <property type="project" value="UniProtKB-KW"/>
</dbReference>
<organism evidence="16 17">
    <name type="scientific">Paralvinella palmiformis</name>
    <dbReference type="NCBI Taxonomy" id="53620"/>
    <lineage>
        <taxon>Eukaryota</taxon>
        <taxon>Metazoa</taxon>
        <taxon>Spiralia</taxon>
        <taxon>Lophotrochozoa</taxon>
        <taxon>Annelida</taxon>
        <taxon>Polychaeta</taxon>
        <taxon>Sedentaria</taxon>
        <taxon>Canalipalpata</taxon>
        <taxon>Terebellida</taxon>
        <taxon>Terebelliformia</taxon>
        <taxon>Alvinellidae</taxon>
        <taxon>Paralvinella</taxon>
    </lineage>
</organism>